<reference evidence="1" key="1">
    <citation type="journal article" date="2023" name="Mol. Biol. Evol.">
        <title>Third-Generation Sequencing Reveals the Adaptive Role of the Epigenome in Three Deep-Sea Polychaetes.</title>
        <authorList>
            <person name="Perez M."/>
            <person name="Aroh O."/>
            <person name="Sun Y."/>
            <person name="Lan Y."/>
            <person name="Juniper S.K."/>
            <person name="Young C.R."/>
            <person name="Angers B."/>
            <person name="Qian P.Y."/>
        </authorList>
    </citation>
    <scope>NUCLEOTIDE SEQUENCE</scope>
    <source>
        <strain evidence="1">R07B-5</strain>
    </source>
</reference>
<comment type="caution">
    <text evidence="1">The sequence shown here is derived from an EMBL/GenBank/DDBJ whole genome shotgun (WGS) entry which is preliminary data.</text>
</comment>
<dbReference type="Proteomes" id="UP001209878">
    <property type="component" value="Unassembled WGS sequence"/>
</dbReference>
<name>A0AAD9KL99_RIDPI</name>
<dbReference type="AlphaFoldDB" id="A0AAD9KL99"/>
<evidence type="ECO:0000313" key="2">
    <source>
        <dbReference type="Proteomes" id="UP001209878"/>
    </source>
</evidence>
<dbReference type="EMBL" id="JAODUO010000935">
    <property type="protein sequence ID" value="KAK2172725.1"/>
    <property type="molecule type" value="Genomic_DNA"/>
</dbReference>
<organism evidence="1 2">
    <name type="scientific">Ridgeia piscesae</name>
    <name type="common">Tubeworm</name>
    <dbReference type="NCBI Taxonomy" id="27915"/>
    <lineage>
        <taxon>Eukaryota</taxon>
        <taxon>Metazoa</taxon>
        <taxon>Spiralia</taxon>
        <taxon>Lophotrochozoa</taxon>
        <taxon>Annelida</taxon>
        <taxon>Polychaeta</taxon>
        <taxon>Sedentaria</taxon>
        <taxon>Canalipalpata</taxon>
        <taxon>Sabellida</taxon>
        <taxon>Siboglinidae</taxon>
        <taxon>Ridgeia</taxon>
    </lineage>
</organism>
<proteinExistence type="predicted"/>
<accession>A0AAD9KL99</accession>
<sequence length="174" mass="19218">MPAQCPAMSYECPAKYQAIAQLAQWPASPVASVQPDQCQATRHTDQCPTSLASSFMPDQCQATCHTDQCPASSFMPEQCQATRQTGQCPASPISCQTKVHPDVRLMSSHLSDRWSASPVSSYVPVCTLRLLLLRMATCFCKARFWSCSKEEIPSVRQTAEGQHKTNSIYLILGW</sequence>
<evidence type="ECO:0000313" key="1">
    <source>
        <dbReference type="EMBL" id="KAK2172725.1"/>
    </source>
</evidence>
<gene>
    <name evidence="1" type="ORF">NP493_931g00036</name>
</gene>
<keyword evidence="2" id="KW-1185">Reference proteome</keyword>
<protein>
    <submittedName>
        <fullName evidence="1">Uncharacterized protein</fullName>
    </submittedName>
</protein>